<dbReference type="PRINTS" id="PR00463">
    <property type="entry name" value="EP450I"/>
</dbReference>
<dbReference type="PANTHER" id="PTHR24305:SF147">
    <property type="entry name" value="P450, PUTATIVE (EUROFUNG)-RELATED"/>
    <property type="match status" value="1"/>
</dbReference>
<protein>
    <submittedName>
        <fullName evidence="7">Benzoate 4-monooxygenase cytochrome p450</fullName>
    </submittedName>
</protein>
<dbReference type="InterPro" id="IPR002401">
    <property type="entry name" value="Cyt_P450_E_grp-I"/>
</dbReference>
<evidence type="ECO:0000256" key="1">
    <source>
        <dbReference type="ARBA" id="ARBA00001971"/>
    </source>
</evidence>
<dbReference type="GO" id="GO:0020037">
    <property type="term" value="F:heme binding"/>
    <property type="evidence" value="ECO:0007669"/>
    <property type="project" value="InterPro"/>
</dbReference>
<dbReference type="GO" id="GO:0016705">
    <property type="term" value="F:oxidoreductase activity, acting on paired donors, with incorporation or reduction of molecular oxygen"/>
    <property type="evidence" value="ECO:0007669"/>
    <property type="project" value="InterPro"/>
</dbReference>
<dbReference type="CDD" id="cd11062">
    <property type="entry name" value="CYP58-like"/>
    <property type="match status" value="1"/>
</dbReference>
<dbReference type="GO" id="GO:0004497">
    <property type="term" value="F:monooxygenase activity"/>
    <property type="evidence" value="ECO:0007669"/>
    <property type="project" value="UniProtKB-KW"/>
</dbReference>
<accession>A0A9P7YIS0</accession>
<keyword evidence="8" id="KW-1185">Reference proteome</keyword>
<keyword evidence="2 4" id="KW-0479">Metal-binding</keyword>
<keyword evidence="4 5" id="KW-0349">Heme</keyword>
<dbReference type="InterPro" id="IPR050121">
    <property type="entry name" value="Cytochrome_P450_monoxygenase"/>
</dbReference>
<feature type="binding site" description="axial binding residue" evidence="4">
    <location>
        <position position="466"/>
    </location>
    <ligand>
        <name>heme</name>
        <dbReference type="ChEBI" id="CHEBI:30413"/>
    </ligand>
    <ligandPart>
        <name>Fe</name>
        <dbReference type="ChEBI" id="CHEBI:18248"/>
    </ligandPart>
</feature>
<dbReference type="Pfam" id="PF00067">
    <property type="entry name" value="p450"/>
    <property type="match status" value="1"/>
</dbReference>
<dbReference type="OrthoDB" id="3945418at2759"/>
<evidence type="ECO:0000256" key="6">
    <source>
        <dbReference type="SAM" id="Phobius"/>
    </source>
</evidence>
<gene>
    <name evidence="7" type="ORF">BJ875DRAFT_484054</name>
</gene>
<keyword evidence="6" id="KW-1133">Transmembrane helix</keyword>
<sequence>MSFHKAISHVMDYLPKSYLFIFTSTLVGYQIFKLTYNLFFHPLRHIPGPKLAAATYLEEFYYDVVLYGRYTNRIKEMHEQYGPLVRISPDEIHCNDSLFIDEIYAGGNRKRDKPIHQVRGSGTVQQALFSTINHDVHRMRRSALSRFFSRAQVTQLEPKIHKLAERLCDKILVVGKKDPFDVTTAYSLLSSDVISGYCFGESIGLVAQKSWEPNFRKGLYALLNMMYYLRFFPLLRYMGLVMAPFTKVLSADVEFLIGTIHVDIKQAKEDKEAGIINEKTVFGSLIESTLPPNEKSVQRLSDEAIALFIAATETISWALSVITYHVLTRAEILEKLTAEVSQVVDDKGELPSWAALEKLPYLGAVIYEGLRLSYGVASRTSRVPTGEDLVYCGDWTPKGSKTSTRAEYVIPRGYAIGMSSAITHHDESIFPDSHSFLPERWLDERNQHRKELDRSLLSFSKGSRTCIGVNLAHCELYTLLSLLTLRVFPRMKVYETTESDVTYDHDIFNPLPVKTSKGVRAIIV</sequence>
<dbReference type="Proteomes" id="UP000824998">
    <property type="component" value="Unassembled WGS sequence"/>
</dbReference>
<evidence type="ECO:0000256" key="2">
    <source>
        <dbReference type="ARBA" id="ARBA00022723"/>
    </source>
</evidence>
<reference evidence="7" key="1">
    <citation type="journal article" date="2021" name="IMA Fungus">
        <title>Genomic characterization of three marine fungi, including Emericellopsis atlantica sp. nov. with signatures of a generalist lifestyle and marine biomass degradation.</title>
        <authorList>
            <person name="Hagestad O.C."/>
            <person name="Hou L."/>
            <person name="Andersen J.H."/>
            <person name="Hansen E.H."/>
            <person name="Altermark B."/>
            <person name="Li C."/>
            <person name="Kuhnert E."/>
            <person name="Cox R.J."/>
            <person name="Crous P.W."/>
            <person name="Spatafora J.W."/>
            <person name="Lail K."/>
            <person name="Amirebrahimi M."/>
            <person name="Lipzen A."/>
            <person name="Pangilinan J."/>
            <person name="Andreopoulos W."/>
            <person name="Hayes R.D."/>
            <person name="Ng V."/>
            <person name="Grigoriev I.V."/>
            <person name="Jackson S.A."/>
            <person name="Sutton T.D.S."/>
            <person name="Dobson A.D.W."/>
            <person name="Rama T."/>
        </authorList>
    </citation>
    <scope>NUCLEOTIDE SEQUENCE</scope>
    <source>
        <strain evidence="7">TRa018bII</strain>
    </source>
</reference>
<dbReference type="FunFam" id="1.10.630.10:FF:000343">
    <property type="entry name" value="Benzoate 4-monooxygenase cytochrome P450"/>
    <property type="match status" value="1"/>
</dbReference>
<organism evidence="7 8">
    <name type="scientific">Amylocarpus encephaloides</name>
    <dbReference type="NCBI Taxonomy" id="45428"/>
    <lineage>
        <taxon>Eukaryota</taxon>
        <taxon>Fungi</taxon>
        <taxon>Dikarya</taxon>
        <taxon>Ascomycota</taxon>
        <taxon>Pezizomycotina</taxon>
        <taxon>Leotiomycetes</taxon>
        <taxon>Helotiales</taxon>
        <taxon>Helotiales incertae sedis</taxon>
        <taxon>Amylocarpus</taxon>
    </lineage>
</organism>
<name>A0A9P7YIS0_9HELO</name>
<dbReference type="Gene3D" id="1.10.630.10">
    <property type="entry name" value="Cytochrome P450"/>
    <property type="match status" value="1"/>
</dbReference>
<evidence type="ECO:0000256" key="5">
    <source>
        <dbReference type="RuleBase" id="RU000461"/>
    </source>
</evidence>
<dbReference type="AlphaFoldDB" id="A0A9P7YIS0"/>
<dbReference type="InterPro" id="IPR017972">
    <property type="entry name" value="Cyt_P450_CS"/>
</dbReference>
<dbReference type="InterPro" id="IPR001128">
    <property type="entry name" value="Cyt_P450"/>
</dbReference>
<comment type="caution">
    <text evidence="7">The sequence shown here is derived from an EMBL/GenBank/DDBJ whole genome shotgun (WGS) entry which is preliminary data.</text>
</comment>
<keyword evidence="6" id="KW-0472">Membrane</keyword>
<evidence type="ECO:0000256" key="4">
    <source>
        <dbReference type="PIRSR" id="PIRSR602401-1"/>
    </source>
</evidence>
<comment type="similarity">
    <text evidence="5">Belongs to the cytochrome P450 family.</text>
</comment>
<evidence type="ECO:0000313" key="7">
    <source>
        <dbReference type="EMBL" id="KAG9234593.1"/>
    </source>
</evidence>
<dbReference type="SUPFAM" id="SSF48264">
    <property type="entry name" value="Cytochrome P450"/>
    <property type="match status" value="1"/>
</dbReference>
<evidence type="ECO:0000313" key="8">
    <source>
        <dbReference type="Proteomes" id="UP000824998"/>
    </source>
</evidence>
<dbReference type="PROSITE" id="PS00086">
    <property type="entry name" value="CYTOCHROME_P450"/>
    <property type="match status" value="1"/>
</dbReference>
<keyword evidence="5" id="KW-0503">Monooxygenase</keyword>
<dbReference type="PANTHER" id="PTHR24305">
    <property type="entry name" value="CYTOCHROME P450"/>
    <property type="match status" value="1"/>
</dbReference>
<keyword evidence="3 4" id="KW-0408">Iron</keyword>
<proteinExistence type="inferred from homology"/>
<evidence type="ECO:0000256" key="3">
    <source>
        <dbReference type="ARBA" id="ARBA00023004"/>
    </source>
</evidence>
<dbReference type="InterPro" id="IPR036396">
    <property type="entry name" value="Cyt_P450_sf"/>
</dbReference>
<keyword evidence="6" id="KW-0812">Transmembrane</keyword>
<keyword evidence="5" id="KW-0560">Oxidoreductase</keyword>
<dbReference type="EMBL" id="MU251458">
    <property type="protein sequence ID" value="KAG9234593.1"/>
    <property type="molecule type" value="Genomic_DNA"/>
</dbReference>
<dbReference type="GO" id="GO:0005506">
    <property type="term" value="F:iron ion binding"/>
    <property type="evidence" value="ECO:0007669"/>
    <property type="project" value="InterPro"/>
</dbReference>
<comment type="cofactor">
    <cofactor evidence="1 4">
        <name>heme</name>
        <dbReference type="ChEBI" id="CHEBI:30413"/>
    </cofactor>
</comment>
<feature type="transmembrane region" description="Helical" evidence="6">
    <location>
        <begin position="18"/>
        <end position="40"/>
    </location>
</feature>